<name>A0ABR6L6A0_9HYPH</name>
<gene>
    <name evidence="6" type="ORF">GGQ99_004099</name>
</gene>
<protein>
    <recommendedName>
        <fullName evidence="3">Chitooligosaccharide deacetylase</fullName>
    </recommendedName>
    <alternativeName>
        <fullName evidence="4">Nodulation protein B</fullName>
    </alternativeName>
</protein>
<sequence length="311" mass="34681">MSEQDSQGPARDFIGYGATPPNPKWPGGARLAVNIALNIEEGSEYSPLDGDAKTDTALTEGEGMDTGIAGRDLAAESMYEYGSRVGVWRLLRMLADRNVPYTAFACALALERHRELAERIAADGADICCHGWRWEKPWLLTREQEREHIQRAIDSLQATVGRKPEGWCCRYGPSTNTRELLVEAQIGYDSDAYNDEVPYWVEVRGVQQLIVPYSLVTNDCKLVPRGLQTADEFHALLRDAFDQLYEEGAEAPRMLNIGLHPRMAGHPGRARGLARFLDHIVGHKDVWICRRADIASHWKTHFPAPATGAEA</sequence>
<feature type="domain" description="NodB homology" evidence="5">
    <location>
        <begin position="73"/>
        <end position="289"/>
    </location>
</feature>
<organism evidence="6 7">
    <name type="scientific">Aminobacter niigataensis</name>
    <dbReference type="NCBI Taxonomy" id="83265"/>
    <lineage>
        <taxon>Bacteria</taxon>
        <taxon>Pseudomonadati</taxon>
        <taxon>Pseudomonadota</taxon>
        <taxon>Alphaproteobacteria</taxon>
        <taxon>Hyphomicrobiales</taxon>
        <taxon>Phyllobacteriaceae</taxon>
        <taxon>Aminobacter</taxon>
    </lineage>
</organism>
<dbReference type="PANTHER" id="PTHR43123">
    <property type="entry name" value="POLYSACCHARIDE DEACETYLASE-RELATED"/>
    <property type="match status" value="1"/>
</dbReference>
<evidence type="ECO:0000256" key="4">
    <source>
        <dbReference type="ARBA" id="ARBA00032976"/>
    </source>
</evidence>
<evidence type="ECO:0000256" key="3">
    <source>
        <dbReference type="ARBA" id="ARBA00020071"/>
    </source>
</evidence>
<evidence type="ECO:0000313" key="6">
    <source>
        <dbReference type="EMBL" id="MBB4652323.1"/>
    </source>
</evidence>
<dbReference type="Proteomes" id="UP000539538">
    <property type="component" value="Unassembled WGS sequence"/>
</dbReference>
<dbReference type="RefSeq" id="WP_183263919.1">
    <property type="nucleotide sequence ID" value="NZ_BAAAVZ010000009.1"/>
</dbReference>
<dbReference type="PANTHER" id="PTHR43123:SF4">
    <property type="entry name" value="POLYSACCHARIDE DEACETYLASE"/>
    <property type="match status" value="1"/>
</dbReference>
<reference evidence="6 7" key="1">
    <citation type="submission" date="2020-08" db="EMBL/GenBank/DDBJ databases">
        <title>Genomic Encyclopedia of Type Strains, Phase IV (KMG-IV): sequencing the most valuable type-strain genomes for metagenomic binning, comparative biology and taxonomic classification.</title>
        <authorList>
            <person name="Goeker M."/>
        </authorList>
    </citation>
    <scope>NUCLEOTIDE SEQUENCE [LARGE SCALE GENOMIC DNA]</scope>
    <source>
        <strain evidence="6 7">DSM 7050</strain>
    </source>
</reference>
<dbReference type="InterPro" id="IPR002509">
    <property type="entry name" value="NODB_dom"/>
</dbReference>
<dbReference type="EMBL" id="JACHOT010000006">
    <property type="protein sequence ID" value="MBB4652323.1"/>
    <property type="molecule type" value="Genomic_DNA"/>
</dbReference>
<evidence type="ECO:0000256" key="1">
    <source>
        <dbReference type="ARBA" id="ARBA00003236"/>
    </source>
</evidence>
<comment type="caution">
    <text evidence="6">The sequence shown here is derived from an EMBL/GenBank/DDBJ whole genome shotgun (WGS) entry which is preliminary data.</text>
</comment>
<dbReference type="Gene3D" id="3.20.20.370">
    <property type="entry name" value="Glycoside hydrolase/deacetylase"/>
    <property type="match status" value="1"/>
</dbReference>
<dbReference type="PROSITE" id="PS51677">
    <property type="entry name" value="NODB"/>
    <property type="match status" value="1"/>
</dbReference>
<proteinExistence type="inferred from homology"/>
<evidence type="ECO:0000256" key="2">
    <source>
        <dbReference type="ARBA" id="ARBA00010973"/>
    </source>
</evidence>
<dbReference type="SUPFAM" id="SSF88713">
    <property type="entry name" value="Glycoside hydrolase/deacetylase"/>
    <property type="match status" value="1"/>
</dbReference>
<comment type="function">
    <text evidence="1">Is involved in generating a small heat-stable compound (Nod), an acylated oligomer of N-acetylglucosamine, that stimulates mitosis in various plant protoplasts.</text>
</comment>
<keyword evidence="7" id="KW-1185">Reference proteome</keyword>
<dbReference type="InterPro" id="IPR011330">
    <property type="entry name" value="Glyco_hydro/deAcase_b/a-brl"/>
</dbReference>
<accession>A0ABR6L6A0</accession>
<evidence type="ECO:0000259" key="5">
    <source>
        <dbReference type="PROSITE" id="PS51677"/>
    </source>
</evidence>
<comment type="similarity">
    <text evidence="2">Belongs to the polysaccharide deacetylase family.</text>
</comment>
<dbReference type="Pfam" id="PF01522">
    <property type="entry name" value="Polysacc_deac_1"/>
    <property type="match status" value="1"/>
</dbReference>
<evidence type="ECO:0000313" key="7">
    <source>
        <dbReference type="Proteomes" id="UP000539538"/>
    </source>
</evidence>